<accession>A0A2R8AMG3</accession>
<dbReference type="InterPro" id="IPR048342">
    <property type="entry name" value="DUF1285_C"/>
</dbReference>
<dbReference type="PIRSF" id="PIRSF029557">
    <property type="entry name" value="UCP029557"/>
    <property type="match status" value="1"/>
</dbReference>
<evidence type="ECO:0008006" key="5">
    <source>
        <dbReference type="Google" id="ProtNLM"/>
    </source>
</evidence>
<dbReference type="Gene3D" id="2.20.70.10">
    <property type="match status" value="1"/>
</dbReference>
<evidence type="ECO:0000259" key="1">
    <source>
        <dbReference type="Pfam" id="PF06938"/>
    </source>
</evidence>
<keyword evidence="4" id="KW-1185">Reference proteome</keyword>
<dbReference type="InterPro" id="IPR048341">
    <property type="entry name" value="DUF1285_N"/>
</dbReference>
<gene>
    <name evidence="3" type="ORF">ALP8811_02110</name>
</gene>
<dbReference type="OrthoDB" id="3078366at2"/>
<evidence type="ECO:0000259" key="2">
    <source>
        <dbReference type="Pfam" id="PF21028"/>
    </source>
</evidence>
<dbReference type="Pfam" id="PF21028">
    <property type="entry name" value="DUF1285_C"/>
    <property type="match status" value="1"/>
</dbReference>
<feature type="domain" description="DUF1285" evidence="2">
    <location>
        <begin position="101"/>
        <end position="193"/>
    </location>
</feature>
<reference evidence="3 4" key="1">
    <citation type="submission" date="2018-03" db="EMBL/GenBank/DDBJ databases">
        <authorList>
            <person name="Keele B.F."/>
        </authorList>
    </citation>
    <scope>NUCLEOTIDE SEQUENCE [LARGE SCALE GENOMIC DNA]</scope>
    <source>
        <strain evidence="3 4">CECT 8811</strain>
    </source>
</reference>
<dbReference type="AlphaFoldDB" id="A0A2R8AMG3"/>
<sequence length="200" mass="22028">MTNSPSSGKAAGTRPFDADALSKAIGSEAGKSLPPVHLWTPEYSGEIDIRIARDGTWFHEGGEIRREALVRLFSSILKLEDGKYFLVTPVEKWGITVEDAPFVATDMTVTGEGRDQRLTFTTHVGDGVTAGPDHPLRLGCTFETPCPYVEVRAGLEALIDRKTFYRLIEQGVAEDHDGASWFGVWSDGQFFPLIPTDELR</sequence>
<organism evidence="3 4">
    <name type="scientific">Aliiroseovarius pelagivivens</name>
    <dbReference type="NCBI Taxonomy" id="1639690"/>
    <lineage>
        <taxon>Bacteria</taxon>
        <taxon>Pseudomonadati</taxon>
        <taxon>Pseudomonadota</taxon>
        <taxon>Alphaproteobacteria</taxon>
        <taxon>Rhodobacterales</taxon>
        <taxon>Paracoccaceae</taxon>
        <taxon>Aliiroseovarius</taxon>
    </lineage>
</organism>
<feature type="domain" description="DUF1285" evidence="1">
    <location>
        <begin position="34"/>
        <end position="100"/>
    </location>
</feature>
<evidence type="ECO:0000313" key="4">
    <source>
        <dbReference type="Proteomes" id="UP000244911"/>
    </source>
</evidence>
<protein>
    <recommendedName>
        <fullName evidence="5">Proteophosphoglycan</fullName>
    </recommendedName>
</protein>
<dbReference type="InterPro" id="IPR023361">
    <property type="entry name" value="DUF1285_beta_roll_sf"/>
</dbReference>
<dbReference type="RefSeq" id="WP_108857045.1">
    <property type="nucleotide sequence ID" value="NZ_OMOI01000001.1"/>
</dbReference>
<dbReference type="InterPro" id="IPR010707">
    <property type="entry name" value="DUF1285"/>
</dbReference>
<evidence type="ECO:0000313" key="3">
    <source>
        <dbReference type="EMBL" id="SPF77087.1"/>
    </source>
</evidence>
<name>A0A2R8AMG3_9RHOB</name>
<dbReference type="EMBL" id="OMOI01000001">
    <property type="protein sequence ID" value="SPF77087.1"/>
    <property type="molecule type" value="Genomic_DNA"/>
</dbReference>
<dbReference type="Gene3D" id="2.30.270.10">
    <property type="entry name" value="duf1285 protein"/>
    <property type="match status" value="1"/>
</dbReference>
<proteinExistence type="predicted"/>
<dbReference type="Pfam" id="PF06938">
    <property type="entry name" value="DUF1285_N"/>
    <property type="match status" value="1"/>
</dbReference>
<dbReference type="Gene3D" id="3.10.540.10">
    <property type="entry name" value="duf1285 like domain"/>
    <property type="match status" value="1"/>
</dbReference>
<dbReference type="Proteomes" id="UP000244911">
    <property type="component" value="Unassembled WGS sequence"/>
</dbReference>